<feature type="compositionally biased region" description="Polar residues" evidence="1">
    <location>
        <begin position="51"/>
        <end position="68"/>
    </location>
</feature>
<gene>
    <name evidence="2" type="ORF">INT47_009287</name>
</gene>
<evidence type="ECO:0000256" key="1">
    <source>
        <dbReference type="SAM" id="MobiDB-lite"/>
    </source>
</evidence>
<name>A0A8H7QI22_9FUNG</name>
<evidence type="ECO:0000313" key="3">
    <source>
        <dbReference type="Proteomes" id="UP000603453"/>
    </source>
</evidence>
<accession>A0A8H7QI22</accession>
<proteinExistence type="predicted"/>
<sequence length="205" mass="22911">MSNNSNKSQNITGIALNIKRGRPNGHNAGCKRKQIDNQSTLPNIFAKSSDEVVQSKSSTSNEQPQFHTTGIKGNAIPVNTEEAQEEFEDDSGEETFEELDEGTFNEIDEFASSLPSASKVAKYHDALQQRLREKNKNKSHLPDEYKRGTFWTQTRSPSFALANSVETPELYHPITSIWLPDHLHDNLVCPSCGSDIESKGFDKKN</sequence>
<comment type="caution">
    <text evidence="2">The sequence shown here is derived from an EMBL/GenBank/DDBJ whole genome shotgun (WGS) entry which is preliminary data.</text>
</comment>
<reference evidence="2" key="1">
    <citation type="submission" date="2020-12" db="EMBL/GenBank/DDBJ databases">
        <title>Metabolic potential, ecology and presence of endohyphal bacteria is reflected in genomic diversity of Mucoromycotina.</title>
        <authorList>
            <person name="Muszewska A."/>
            <person name="Okrasinska A."/>
            <person name="Steczkiewicz K."/>
            <person name="Drgas O."/>
            <person name="Orlowska M."/>
            <person name="Perlinska-Lenart U."/>
            <person name="Aleksandrzak-Piekarczyk T."/>
            <person name="Szatraj K."/>
            <person name="Zielenkiewicz U."/>
            <person name="Pilsyk S."/>
            <person name="Malc E."/>
            <person name="Mieczkowski P."/>
            <person name="Kruszewska J.S."/>
            <person name="Biernat P."/>
            <person name="Pawlowska J."/>
        </authorList>
    </citation>
    <scope>NUCLEOTIDE SEQUENCE</scope>
    <source>
        <strain evidence="2">WA0000017839</strain>
    </source>
</reference>
<dbReference type="EMBL" id="JAEPRD010000252">
    <property type="protein sequence ID" value="KAG2193037.1"/>
    <property type="molecule type" value="Genomic_DNA"/>
</dbReference>
<protein>
    <submittedName>
        <fullName evidence="2">Uncharacterized protein</fullName>
    </submittedName>
</protein>
<organism evidence="2 3">
    <name type="scientific">Mucor saturninus</name>
    <dbReference type="NCBI Taxonomy" id="64648"/>
    <lineage>
        <taxon>Eukaryota</taxon>
        <taxon>Fungi</taxon>
        <taxon>Fungi incertae sedis</taxon>
        <taxon>Mucoromycota</taxon>
        <taxon>Mucoromycotina</taxon>
        <taxon>Mucoromycetes</taxon>
        <taxon>Mucorales</taxon>
        <taxon>Mucorineae</taxon>
        <taxon>Mucoraceae</taxon>
        <taxon>Mucor</taxon>
    </lineage>
</organism>
<feature type="region of interest" description="Disordered" evidence="1">
    <location>
        <begin position="1"/>
        <end position="77"/>
    </location>
</feature>
<dbReference type="Proteomes" id="UP000603453">
    <property type="component" value="Unassembled WGS sequence"/>
</dbReference>
<keyword evidence="3" id="KW-1185">Reference proteome</keyword>
<dbReference type="AlphaFoldDB" id="A0A8H7QI22"/>
<feature type="compositionally biased region" description="Polar residues" evidence="1">
    <location>
        <begin position="1"/>
        <end position="12"/>
    </location>
</feature>
<evidence type="ECO:0000313" key="2">
    <source>
        <dbReference type="EMBL" id="KAG2193037.1"/>
    </source>
</evidence>